<name>A0ABY7DSV9_MYAAR</name>
<dbReference type="EMBL" id="CP111014">
    <property type="protein sequence ID" value="WAQ99694.1"/>
    <property type="molecule type" value="Genomic_DNA"/>
</dbReference>
<organism evidence="2 3">
    <name type="scientific">Mya arenaria</name>
    <name type="common">Soft-shell clam</name>
    <dbReference type="NCBI Taxonomy" id="6604"/>
    <lineage>
        <taxon>Eukaryota</taxon>
        <taxon>Metazoa</taxon>
        <taxon>Spiralia</taxon>
        <taxon>Lophotrochozoa</taxon>
        <taxon>Mollusca</taxon>
        <taxon>Bivalvia</taxon>
        <taxon>Autobranchia</taxon>
        <taxon>Heteroconchia</taxon>
        <taxon>Euheterodonta</taxon>
        <taxon>Imparidentia</taxon>
        <taxon>Neoheterodontei</taxon>
        <taxon>Myida</taxon>
        <taxon>Myoidea</taxon>
        <taxon>Myidae</taxon>
        <taxon>Mya</taxon>
    </lineage>
</organism>
<dbReference type="Proteomes" id="UP001164746">
    <property type="component" value="Chromosome 3"/>
</dbReference>
<evidence type="ECO:0000313" key="2">
    <source>
        <dbReference type="EMBL" id="WAQ99694.1"/>
    </source>
</evidence>
<accession>A0ABY7DSV9</accession>
<reference evidence="2" key="1">
    <citation type="submission" date="2022-11" db="EMBL/GenBank/DDBJ databases">
        <title>Centuries of genome instability and evolution in soft-shell clam transmissible cancer (bioRxiv).</title>
        <authorList>
            <person name="Hart S.F.M."/>
            <person name="Yonemitsu M.A."/>
            <person name="Giersch R.M."/>
            <person name="Beal B.F."/>
            <person name="Arriagada G."/>
            <person name="Davis B.W."/>
            <person name="Ostrander E.A."/>
            <person name="Goff S.P."/>
            <person name="Metzger M.J."/>
        </authorList>
    </citation>
    <scope>NUCLEOTIDE SEQUENCE</scope>
    <source>
        <strain evidence="2">MELC-2E11</strain>
        <tissue evidence="2">Siphon/mantle</tissue>
    </source>
</reference>
<proteinExistence type="predicted"/>
<keyword evidence="3" id="KW-1185">Reference proteome</keyword>
<evidence type="ECO:0000313" key="3">
    <source>
        <dbReference type="Proteomes" id="UP001164746"/>
    </source>
</evidence>
<sequence>MCMYCMMISVNGYPQILTLCHRPRLRNRRPYAFDVSNKPKQRIYRFAAEDEDNFLKWKLSFAKAMSPVDMDEDDEFALFGIFYTKTHLTSIKITVSLSAKCDQFPVGGIFVLLTFWL</sequence>
<protein>
    <recommendedName>
        <fullName evidence="1">PH domain-containing protein</fullName>
    </recommendedName>
</protein>
<dbReference type="PROSITE" id="PS50003">
    <property type="entry name" value="PH_DOMAIN"/>
    <property type="match status" value="1"/>
</dbReference>
<gene>
    <name evidence="2" type="ORF">MAR_024067</name>
</gene>
<dbReference type="InterPro" id="IPR001849">
    <property type="entry name" value="PH_domain"/>
</dbReference>
<feature type="domain" description="PH" evidence="1">
    <location>
        <begin position="1"/>
        <end position="66"/>
    </location>
</feature>
<evidence type="ECO:0000259" key="1">
    <source>
        <dbReference type="PROSITE" id="PS50003"/>
    </source>
</evidence>